<dbReference type="AlphaFoldDB" id="A0A0F4PYQ4"/>
<sequence length="608" mass="69839">MNDELLKYYNRELAYIRHMGADFADKYPKIAGRLKLSEEQIEDPHVSRLVESFAFMTAQIRQKLDDSFPELTDALMGQLYPDYQAPIPSMSVIKMTTENLSTTGVVLPRGSDVESDVEGMKTCHFRTCYDSYLWPVEVNNAQFNNAPFSAPRPIWSTTAKSVVKIELQGEYKEVGLKETELNKLRFYINGQWHHSLSIYELLFKSAIGFAIEAEGHEAKFFSTRHLQEIGFSDQHATIPYSDKSATGYRLLAENFIFPEKFLFFDLEDINQFLPEDKANCNLYIYFDESSQELEKQLGKQHFQLGCTPIVNLFEQELEPVRVSLSQYEYKLVPRYMDADISEVIQVGEVNAYDHKDNSYQVTPFYGQTHPAYRDQDRLFWHIRRESAYWAGGFTEQGTDTFFSLVDREFEHFEPDSEHESWLVTIKALCSNRNLPANLPFGGDEPQMLVPERADIIKKVRCLVAPTHAVRPELSDATRWQLVSHLSLDYFSGPDALRKLKETLRLYDFKNAPESKALIDNIHGVNIEMTSARLVQGGRTCFASGSAITLTFAKDDFSGSGMFFFASVLDHFFAQFAAINSFTQLRIRFKDQDSIYHSWPPRSGKVPLL</sequence>
<dbReference type="EMBL" id="JXXZ01000006">
    <property type="protein sequence ID" value="KJZ00611.1"/>
    <property type="molecule type" value="Genomic_DNA"/>
</dbReference>
<evidence type="ECO:0000313" key="2">
    <source>
        <dbReference type="Proteomes" id="UP000033664"/>
    </source>
</evidence>
<dbReference type="PANTHER" id="PTHR35370:SF1">
    <property type="entry name" value="TYPE VI SECRETION SYSTEM COMPONENT TSSF1"/>
    <property type="match status" value="1"/>
</dbReference>
<dbReference type="OrthoDB" id="9763676at2"/>
<dbReference type="GeneID" id="58228438"/>
<dbReference type="InterPro" id="IPR010272">
    <property type="entry name" value="T6SS_TssF"/>
</dbReference>
<reference evidence="1 2" key="1">
    <citation type="journal article" date="2015" name="BMC Genomics">
        <title>Genome mining reveals unlocked bioactive potential of marine Gram-negative bacteria.</title>
        <authorList>
            <person name="Machado H."/>
            <person name="Sonnenschein E.C."/>
            <person name="Melchiorsen J."/>
            <person name="Gram L."/>
        </authorList>
    </citation>
    <scope>NUCLEOTIDE SEQUENCE [LARGE SCALE GENOMIC DNA]</scope>
    <source>
        <strain evidence="1 2">S3137</strain>
    </source>
</reference>
<protein>
    <submittedName>
        <fullName evidence="1">Type VI secretion system protein ImpG</fullName>
    </submittedName>
</protein>
<name>A0A0F4PYQ4_9GAMM</name>
<dbReference type="PATRIC" id="fig|151081.8.peg.3719"/>
<organism evidence="1 2">
    <name type="scientific">Pseudoalteromonas ruthenica</name>
    <dbReference type="NCBI Taxonomy" id="151081"/>
    <lineage>
        <taxon>Bacteria</taxon>
        <taxon>Pseudomonadati</taxon>
        <taxon>Pseudomonadota</taxon>
        <taxon>Gammaproteobacteria</taxon>
        <taxon>Alteromonadales</taxon>
        <taxon>Pseudoalteromonadaceae</taxon>
        <taxon>Pseudoalteromonas</taxon>
    </lineage>
</organism>
<dbReference type="PIRSF" id="PIRSF028304">
    <property type="entry name" value="UCP028304"/>
    <property type="match status" value="1"/>
</dbReference>
<comment type="caution">
    <text evidence="1">The sequence shown here is derived from an EMBL/GenBank/DDBJ whole genome shotgun (WGS) entry which is preliminary data.</text>
</comment>
<dbReference type="NCBIfam" id="TIGR03359">
    <property type="entry name" value="VI_chp_6"/>
    <property type="match status" value="1"/>
</dbReference>
<dbReference type="Proteomes" id="UP000033664">
    <property type="component" value="Unassembled WGS sequence"/>
</dbReference>
<proteinExistence type="predicted"/>
<dbReference type="PANTHER" id="PTHR35370">
    <property type="entry name" value="CYTOPLASMIC PROTEIN-RELATED-RELATED"/>
    <property type="match status" value="1"/>
</dbReference>
<gene>
    <name evidence="1" type="ORF">TW72_08040</name>
</gene>
<dbReference type="eggNOG" id="COG3519">
    <property type="taxonomic scope" value="Bacteria"/>
</dbReference>
<dbReference type="RefSeq" id="WP_045980634.1">
    <property type="nucleotide sequence ID" value="NZ_JXXY01000028.1"/>
</dbReference>
<evidence type="ECO:0000313" key="1">
    <source>
        <dbReference type="EMBL" id="KJZ00611.1"/>
    </source>
</evidence>
<dbReference type="Pfam" id="PF05947">
    <property type="entry name" value="T6SS_TssF"/>
    <property type="match status" value="1"/>
</dbReference>
<keyword evidence="2" id="KW-1185">Reference proteome</keyword>
<accession>A0A0F4PYQ4</accession>